<sequence>MRGFIFISNWILFFTNFGTGHGAKILFTAAVDSGTHIGSMVPLIKRTMQAGHNVTVFDTSALKKARDLGPNVTMIFIQVPQDKSLSRHMASMMFREVYRADTLHTPFFYGNDKLGEFMANKDEFQKIRLIMEEKWDLVILDELFGIHSYAFATFFKRMYGTPYIVYSTTAMIQNTAYILSLGRNLAAEPYLLTSPPIRSDDIYSSSDFLDRFNNVRETITDILSIGFYVQKFGTTNMRQLGVETFNWNEFFKGCSCIFADYLDRWKVALTESSDIRGIGSTCAVPKRLPSDLENFVSDSKSKGTIYIAFGTNVDWSTAPETTLDAFFGAIDRFEDYRVIFSYNGIPRPVKPHVKLIPWAPQFDVLAHSKTKLFISHGGLKSFKETICAKMPVIYMPVFAEQAYNSKLALRMGYAGVVNKFTVTKETLSAEMEKVLSNSTYKSSAIKAYEFYLDRPIESLDDAMFTIERVLKNPHKRAYFPRKGMDLNCLQHFHLDLISVILSLLFILTNK</sequence>
<gene>
    <name evidence="13" type="ORF">DdX_06044</name>
</gene>
<keyword evidence="8" id="KW-0472">Membrane</keyword>
<protein>
    <recommendedName>
        <fullName evidence="12">UDP-glucuronosyltransferase</fullName>
        <ecNumber evidence="12">2.4.1.17</ecNumber>
    </recommendedName>
</protein>
<keyword evidence="5" id="KW-0812">Transmembrane</keyword>
<keyword evidence="3 11" id="KW-0328">Glycosyltransferase</keyword>
<comment type="subcellular location">
    <subcellularLocation>
        <location evidence="1 12">Membrane</location>
        <topology evidence="1 12">Single-pass membrane protein</topology>
    </subcellularLocation>
</comment>
<keyword evidence="4 11" id="KW-0808">Transferase</keyword>
<dbReference type="InterPro" id="IPR002213">
    <property type="entry name" value="UDP_glucos_trans"/>
</dbReference>
<dbReference type="PANTHER" id="PTHR48043:SF62">
    <property type="entry name" value="GLUCURONOSYLTRANSFERASE"/>
    <property type="match status" value="1"/>
</dbReference>
<reference evidence="13" key="1">
    <citation type="submission" date="2022-01" db="EMBL/GenBank/DDBJ databases">
        <title>Genome Sequence Resource for Two Populations of Ditylenchus destructor, the Migratory Endoparasitic Phytonematode.</title>
        <authorList>
            <person name="Zhang H."/>
            <person name="Lin R."/>
            <person name="Xie B."/>
        </authorList>
    </citation>
    <scope>NUCLEOTIDE SEQUENCE</scope>
    <source>
        <strain evidence="13">BazhouSP</strain>
    </source>
</reference>
<dbReference type="SUPFAM" id="SSF53756">
    <property type="entry name" value="UDP-Glycosyltransferase/glycogen phosphorylase"/>
    <property type="match status" value="1"/>
</dbReference>
<evidence type="ECO:0000313" key="13">
    <source>
        <dbReference type="EMBL" id="KAI1718930.1"/>
    </source>
</evidence>
<keyword evidence="9" id="KW-0325">Glycoprotein</keyword>
<evidence type="ECO:0000256" key="3">
    <source>
        <dbReference type="ARBA" id="ARBA00022676"/>
    </source>
</evidence>
<comment type="caution">
    <text evidence="13">The sequence shown here is derived from an EMBL/GenBank/DDBJ whole genome shotgun (WGS) entry which is preliminary data.</text>
</comment>
<dbReference type="InterPro" id="IPR050271">
    <property type="entry name" value="UDP-glycosyltransferase"/>
</dbReference>
<dbReference type="Proteomes" id="UP001201812">
    <property type="component" value="Unassembled WGS sequence"/>
</dbReference>
<comment type="catalytic activity">
    <reaction evidence="10 12">
        <text>glucuronate acceptor + UDP-alpha-D-glucuronate = acceptor beta-D-glucuronoside + UDP + H(+)</text>
        <dbReference type="Rhea" id="RHEA:21032"/>
        <dbReference type="ChEBI" id="CHEBI:15378"/>
        <dbReference type="ChEBI" id="CHEBI:58052"/>
        <dbReference type="ChEBI" id="CHEBI:58223"/>
        <dbReference type="ChEBI" id="CHEBI:132367"/>
        <dbReference type="ChEBI" id="CHEBI:132368"/>
        <dbReference type="EC" id="2.4.1.17"/>
    </reaction>
</comment>
<evidence type="ECO:0000256" key="9">
    <source>
        <dbReference type="ARBA" id="ARBA00023180"/>
    </source>
</evidence>
<evidence type="ECO:0000256" key="2">
    <source>
        <dbReference type="ARBA" id="ARBA00009995"/>
    </source>
</evidence>
<dbReference type="GO" id="GO:0016020">
    <property type="term" value="C:membrane"/>
    <property type="evidence" value="ECO:0007669"/>
    <property type="project" value="UniProtKB-SubCell"/>
</dbReference>
<keyword evidence="14" id="KW-1185">Reference proteome</keyword>
<evidence type="ECO:0000256" key="6">
    <source>
        <dbReference type="ARBA" id="ARBA00022729"/>
    </source>
</evidence>
<evidence type="ECO:0000256" key="11">
    <source>
        <dbReference type="RuleBase" id="RU003718"/>
    </source>
</evidence>
<dbReference type="PANTHER" id="PTHR48043">
    <property type="entry name" value="EG:EG0003.4 PROTEIN-RELATED"/>
    <property type="match status" value="1"/>
</dbReference>
<comment type="similarity">
    <text evidence="2 11">Belongs to the UDP-glycosyltransferase family.</text>
</comment>
<dbReference type="EC" id="2.4.1.17" evidence="12"/>
<feature type="chain" id="PRO_5041771146" description="UDP-glucuronosyltransferase" evidence="12">
    <location>
        <begin position="23"/>
        <end position="510"/>
    </location>
</feature>
<dbReference type="Pfam" id="PF00201">
    <property type="entry name" value="UDPGT"/>
    <property type="match status" value="1"/>
</dbReference>
<dbReference type="PROSITE" id="PS00375">
    <property type="entry name" value="UDPGT"/>
    <property type="match status" value="1"/>
</dbReference>
<evidence type="ECO:0000256" key="4">
    <source>
        <dbReference type="ARBA" id="ARBA00022679"/>
    </source>
</evidence>
<dbReference type="EMBL" id="JAKKPZ010000007">
    <property type="protein sequence ID" value="KAI1718930.1"/>
    <property type="molecule type" value="Genomic_DNA"/>
</dbReference>
<evidence type="ECO:0000256" key="7">
    <source>
        <dbReference type="ARBA" id="ARBA00022989"/>
    </source>
</evidence>
<keyword evidence="7" id="KW-1133">Transmembrane helix</keyword>
<feature type="signal peptide" evidence="12">
    <location>
        <begin position="1"/>
        <end position="22"/>
    </location>
</feature>
<accession>A0AAD4R302</accession>
<evidence type="ECO:0000256" key="12">
    <source>
        <dbReference type="RuleBase" id="RU362059"/>
    </source>
</evidence>
<evidence type="ECO:0000256" key="5">
    <source>
        <dbReference type="ARBA" id="ARBA00022692"/>
    </source>
</evidence>
<dbReference type="GO" id="GO:0015020">
    <property type="term" value="F:glucuronosyltransferase activity"/>
    <property type="evidence" value="ECO:0007669"/>
    <property type="project" value="UniProtKB-EC"/>
</dbReference>
<dbReference type="CDD" id="cd03784">
    <property type="entry name" value="GT1_Gtf-like"/>
    <property type="match status" value="1"/>
</dbReference>
<evidence type="ECO:0000256" key="10">
    <source>
        <dbReference type="ARBA" id="ARBA00047475"/>
    </source>
</evidence>
<evidence type="ECO:0000313" key="14">
    <source>
        <dbReference type="Proteomes" id="UP001201812"/>
    </source>
</evidence>
<dbReference type="AlphaFoldDB" id="A0AAD4R302"/>
<dbReference type="InterPro" id="IPR035595">
    <property type="entry name" value="UDP_glycos_trans_CS"/>
</dbReference>
<evidence type="ECO:0000256" key="8">
    <source>
        <dbReference type="ARBA" id="ARBA00023136"/>
    </source>
</evidence>
<dbReference type="Gene3D" id="3.40.50.2000">
    <property type="entry name" value="Glycogen Phosphorylase B"/>
    <property type="match status" value="1"/>
</dbReference>
<dbReference type="FunFam" id="3.40.50.2000:FF:000118">
    <property type="entry name" value="UDP-glucuronosyltransferase"/>
    <property type="match status" value="1"/>
</dbReference>
<organism evidence="13 14">
    <name type="scientific">Ditylenchus destructor</name>
    <dbReference type="NCBI Taxonomy" id="166010"/>
    <lineage>
        <taxon>Eukaryota</taxon>
        <taxon>Metazoa</taxon>
        <taxon>Ecdysozoa</taxon>
        <taxon>Nematoda</taxon>
        <taxon>Chromadorea</taxon>
        <taxon>Rhabditida</taxon>
        <taxon>Tylenchina</taxon>
        <taxon>Tylenchomorpha</taxon>
        <taxon>Sphaerularioidea</taxon>
        <taxon>Anguinidae</taxon>
        <taxon>Anguininae</taxon>
        <taxon>Ditylenchus</taxon>
    </lineage>
</organism>
<proteinExistence type="inferred from homology"/>
<evidence type="ECO:0000256" key="1">
    <source>
        <dbReference type="ARBA" id="ARBA00004167"/>
    </source>
</evidence>
<name>A0AAD4R302_9BILA</name>
<keyword evidence="6 12" id="KW-0732">Signal</keyword>